<keyword evidence="5" id="KW-1185">Reference proteome</keyword>
<sequence>MRFSWLAALCLLHAVPSLARPYSVGDLLRLEDYGQVVLDPARRWAVVERRDRFDGATGYRYDWFTRRLLSKLLLVDLTGKQRPVPLFAQDRAAGYWSGGFSPTGRKLSVVRLADDRVRIGIVEMASRKVRWLAIVPDLPDARPAPIWIDDDRLILVTLVDGGLPALFQTPGYAQRESIRGWARAERGRVPSATVLGSGRYVMTGATTRQRRVVEVNLATGARRTLFEGDVLDIALSGDRSRLAVLAKGPPVQPDPKRGIDPAFEPRRQRLTVVDLATRIRHRPCPDCDVLPSLLHWSPEGAALLFFARNDAADWNDGQLYRFEARSGVARMALPAELRPVTQIGGGNARFVRAGWAASCPVVFAERKTDGRRDWYLLADDGKARALTASLATAPTDLASLSASHYVVGDASGLWRGDWAGTLTRIVEGPIVSVRPALLDGHSVGTRDWMNAIPSRTFAVARAGGALRAIAEDDRGKLHMEDLALRDRILATTATGALLAYAEEENGVGSLTHIGPGRRSILDRVNRHLATVTPARHIRLQSKGADGTLLNHWLTLPSAPHEGLPRLVVVPYPGYPLGAEPPRDARPSTPSLMTHPLLLASHGYAVLQPSIPLPQGAGDPLPAIAKAMVEAVDAAQASGLVASSKPFLLGHSYGGYSVLGVASVSDRFAAVVAASGIYDLASLYGSADPRLDYGANGISLTIPMGWAEGGQGRMGLPPWVGLERYARNSAFYHVEDIHIPVLLMSADLDYVPVSQAERMFLALYREGKDAMLLRYRGESHSLTSPANVRDYWSRIFGFFDGIQDERPQ</sequence>
<dbReference type="RefSeq" id="WP_317225062.1">
    <property type="nucleotide sequence ID" value="NZ_JAWJEJ010000001.1"/>
</dbReference>
<keyword evidence="2" id="KW-0732">Signal</keyword>
<dbReference type="InterPro" id="IPR001375">
    <property type="entry name" value="Peptidase_S9_cat"/>
</dbReference>
<comment type="caution">
    <text evidence="4">The sequence shown here is derived from an EMBL/GenBank/DDBJ whole genome shotgun (WGS) entry which is preliminary data.</text>
</comment>
<feature type="domain" description="Peptidase S9 prolyl oligopeptidase catalytic" evidence="3">
    <location>
        <begin position="627"/>
        <end position="799"/>
    </location>
</feature>
<organism evidence="4 5">
    <name type="scientific">Sphingomonas agrestis</name>
    <dbReference type="NCBI Taxonomy" id="3080540"/>
    <lineage>
        <taxon>Bacteria</taxon>
        <taxon>Pseudomonadati</taxon>
        <taxon>Pseudomonadota</taxon>
        <taxon>Alphaproteobacteria</taxon>
        <taxon>Sphingomonadales</taxon>
        <taxon>Sphingomonadaceae</taxon>
        <taxon>Sphingomonas</taxon>
    </lineage>
</organism>
<dbReference type="SUPFAM" id="SSF53474">
    <property type="entry name" value="alpha/beta-Hydrolases"/>
    <property type="match status" value="1"/>
</dbReference>
<evidence type="ECO:0000313" key="5">
    <source>
        <dbReference type="Proteomes" id="UP001273531"/>
    </source>
</evidence>
<keyword evidence="1" id="KW-0378">Hydrolase</keyword>
<dbReference type="PANTHER" id="PTHR42776:SF27">
    <property type="entry name" value="DIPEPTIDYL PEPTIDASE FAMILY MEMBER 6"/>
    <property type="match status" value="1"/>
</dbReference>
<feature type="signal peptide" evidence="2">
    <location>
        <begin position="1"/>
        <end position="19"/>
    </location>
</feature>
<protein>
    <submittedName>
        <fullName evidence="4">Prolyl oligopeptidase family serine peptidase</fullName>
    </submittedName>
</protein>
<name>A0ABU3Y3A9_9SPHN</name>
<evidence type="ECO:0000256" key="1">
    <source>
        <dbReference type="ARBA" id="ARBA00022801"/>
    </source>
</evidence>
<evidence type="ECO:0000256" key="2">
    <source>
        <dbReference type="SAM" id="SignalP"/>
    </source>
</evidence>
<reference evidence="4 5" key="1">
    <citation type="submission" date="2023-10" db="EMBL/GenBank/DDBJ databases">
        <title>Sphingomonas sp. HF-S4 16S ribosomal RNA gene Genome sequencing and assembly.</title>
        <authorList>
            <person name="Lee H."/>
        </authorList>
    </citation>
    <scope>NUCLEOTIDE SEQUENCE [LARGE SCALE GENOMIC DNA]</scope>
    <source>
        <strain evidence="4 5">HF-S4</strain>
    </source>
</reference>
<feature type="chain" id="PRO_5045371921" evidence="2">
    <location>
        <begin position="20"/>
        <end position="807"/>
    </location>
</feature>
<dbReference type="SUPFAM" id="SSF82171">
    <property type="entry name" value="DPP6 N-terminal domain-like"/>
    <property type="match status" value="1"/>
</dbReference>
<evidence type="ECO:0000313" key="4">
    <source>
        <dbReference type="EMBL" id="MDV3455855.1"/>
    </source>
</evidence>
<dbReference type="Gene3D" id="3.40.50.1820">
    <property type="entry name" value="alpha/beta hydrolase"/>
    <property type="match status" value="1"/>
</dbReference>
<accession>A0ABU3Y3A9</accession>
<evidence type="ECO:0000259" key="3">
    <source>
        <dbReference type="Pfam" id="PF00326"/>
    </source>
</evidence>
<proteinExistence type="predicted"/>
<dbReference type="PANTHER" id="PTHR42776">
    <property type="entry name" value="SERINE PEPTIDASE S9 FAMILY MEMBER"/>
    <property type="match status" value="1"/>
</dbReference>
<dbReference type="Proteomes" id="UP001273531">
    <property type="component" value="Unassembled WGS sequence"/>
</dbReference>
<gene>
    <name evidence="4" type="ORF">RZN05_02580</name>
</gene>
<dbReference type="EMBL" id="JAWJEJ010000001">
    <property type="protein sequence ID" value="MDV3455855.1"/>
    <property type="molecule type" value="Genomic_DNA"/>
</dbReference>
<dbReference type="Pfam" id="PF00326">
    <property type="entry name" value="Peptidase_S9"/>
    <property type="match status" value="1"/>
</dbReference>
<dbReference type="InterPro" id="IPR029058">
    <property type="entry name" value="AB_hydrolase_fold"/>
</dbReference>